<reference evidence="2 3" key="1">
    <citation type="submission" date="2016-11" db="EMBL/GenBank/DDBJ databases">
        <authorList>
            <person name="Jaros S."/>
            <person name="Januszkiewicz K."/>
            <person name="Wedrychowicz H."/>
        </authorList>
    </citation>
    <scope>NUCLEOTIDE SEQUENCE [LARGE SCALE GENOMIC DNA]</scope>
    <source>
        <strain evidence="2 3">DSM 21425</strain>
    </source>
</reference>
<feature type="domain" description="Glycosyltransferase 2-like" evidence="1">
    <location>
        <begin position="49"/>
        <end position="137"/>
    </location>
</feature>
<dbReference type="GO" id="GO:0016740">
    <property type="term" value="F:transferase activity"/>
    <property type="evidence" value="ECO:0007669"/>
    <property type="project" value="UniProtKB-KW"/>
</dbReference>
<evidence type="ECO:0000313" key="3">
    <source>
        <dbReference type="Proteomes" id="UP000184225"/>
    </source>
</evidence>
<name>A0A1M6GJ59_9FLAO</name>
<gene>
    <name evidence="2" type="ORF">SAMN04488096_10864</name>
</gene>
<organism evidence="2 3">
    <name type="scientific">Mesonia phycicola</name>
    <dbReference type="NCBI Taxonomy" id="579105"/>
    <lineage>
        <taxon>Bacteria</taxon>
        <taxon>Pseudomonadati</taxon>
        <taxon>Bacteroidota</taxon>
        <taxon>Flavobacteriia</taxon>
        <taxon>Flavobacteriales</taxon>
        <taxon>Flavobacteriaceae</taxon>
        <taxon>Mesonia</taxon>
    </lineage>
</organism>
<dbReference type="Pfam" id="PF00535">
    <property type="entry name" value="Glycos_transf_2"/>
    <property type="match status" value="1"/>
</dbReference>
<proteinExistence type="predicted"/>
<sequence>MNNLPKLAIYTPEDVEILVSTMKRTSLSFLGKMFVNNDISKHHILIINQTDKEHQLISNVPNVRVINCQEVGLSKSRNLAIKNTVKPIFVITDDDVVFSKDFAITIAAGYTKYPEAGFISFQANTFTNKPYKKYNNKERELVKKRKEISLSSIEITCKTKDIVENKILFDERFGLGSYFKSGEESIFFQEILSHHIKAYHIPKVIVCHAEESSTSNPGSNKFIRARAAAKYLQYGNLSILWMVKFLSFLIRKKHIKVSSIIKKYKEGYQAIGEIRKM</sequence>
<dbReference type="SUPFAM" id="SSF53448">
    <property type="entry name" value="Nucleotide-diphospho-sugar transferases"/>
    <property type="match status" value="1"/>
</dbReference>
<dbReference type="EMBL" id="FQYY01000008">
    <property type="protein sequence ID" value="SHJ09920.1"/>
    <property type="molecule type" value="Genomic_DNA"/>
</dbReference>
<dbReference type="CDD" id="cd00761">
    <property type="entry name" value="Glyco_tranf_GTA_type"/>
    <property type="match status" value="1"/>
</dbReference>
<dbReference type="RefSeq" id="WP_073152498.1">
    <property type="nucleotide sequence ID" value="NZ_FQYY01000008.1"/>
</dbReference>
<dbReference type="Proteomes" id="UP000184225">
    <property type="component" value="Unassembled WGS sequence"/>
</dbReference>
<dbReference type="Gene3D" id="3.90.550.10">
    <property type="entry name" value="Spore Coat Polysaccharide Biosynthesis Protein SpsA, Chain A"/>
    <property type="match status" value="1"/>
</dbReference>
<evidence type="ECO:0000313" key="2">
    <source>
        <dbReference type="EMBL" id="SHJ09920.1"/>
    </source>
</evidence>
<accession>A0A1M6GJ59</accession>
<keyword evidence="2" id="KW-0808">Transferase</keyword>
<dbReference type="InterPro" id="IPR001173">
    <property type="entry name" value="Glyco_trans_2-like"/>
</dbReference>
<dbReference type="InterPro" id="IPR029044">
    <property type="entry name" value="Nucleotide-diphossugar_trans"/>
</dbReference>
<protein>
    <submittedName>
        <fullName evidence="2">Glycosyltransferase, GT2 family</fullName>
    </submittedName>
</protein>
<dbReference type="STRING" id="579105.SAMN04488096_10864"/>
<evidence type="ECO:0000259" key="1">
    <source>
        <dbReference type="Pfam" id="PF00535"/>
    </source>
</evidence>
<dbReference type="AlphaFoldDB" id="A0A1M6GJ59"/>
<keyword evidence="3" id="KW-1185">Reference proteome</keyword>
<dbReference type="OrthoDB" id="9778406at2"/>